<accession>A0A8R2JUM6</accession>
<dbReference type="GeneID" id="115033008"/>
<dbReference type="EnsemblMetazoa" id="XM_029491952.1">
    <property type="protein sequence ID" value="XP_029347812.1"/>
    <property type="gene ID" value="LOC115033008"/>
</dbReference>
<keyword evidence="2" id="KW-1185">Reference proteome</keyword>
<dbReference type="Proteomes" id="UP000007819">
    <property type="component" value="Chromosome X"/>
</dbReference>
<dbReference type="KEGG" id="api:115033008"/>
<organism evidence="1 2">
    <name type="scientific">Acyrthosiphon pisum</name>
    <name type="common">Pea aphid</name>
    <dbReference type="NCBI Taxonomy" id="7029"/>
    <lineage>
        <taxon>Eukaryota</taxon>
        <taxon>Metazoa</taxon>
        <taxon>Ecdysozoa</taxon>
        <taxon>Arthropoda</taxon>
        <taxon>Hexapoda</taxon>
        <taxon>Insecta</taxon>
        <taxon>Pterygota</taxon>
        <taxon>Neoptera</taxon>
        <taxon>Paraneoptera</taxon>
        <taxon>Hemiptera</taxon>
        <taxon>Sternorrhyncha</taxon>
        <taxon>Aphidomorpha</taxon>
        <taxon>Aphidoidea</taxon>
        <taxon>Aphididae</taxon>
        <taxon>Macrosiphini</taxon>
        <taxon>Acyrthosiphon</taxon>
    </lineage>
</organism>
<protein>
    <submittedName>
        <fullName evidence="1">Uncharacterized protein</fullName>
    </submittedName>
</protein>
<dbReference type="RefSeq" id="XP_029347812.1">
    <property type="nucleotide sequence ID" value="XM_029491952.1"/>
</dbReference>
<proteinExistence type="predicted"/>
<evidence type="ECO:0000313" key="2">
    <source>
        <dbReference type="Proteomes" id="UP000007819"/>
    </source>
</evidence>
<reference evidence="2" key="1">
    <citation type="submission" date="2010-06" db="EMBL/GenBank/DDBJ databases">
        <authorList>
            <person name="Jiang H."/>
            <person name="Abraham K."/>
            <person name="Ali S."/>
            <person name="Alsbrooks S.L."/>
            <person name="Anim B.N."/>
            <person name="Anosike U.S."/>
            <person name="Attaway T."/>
            <person name="Bandaranaike D.P."/>
            <person name="Battles P.K."/>
            <person name="Bell S.N."/>
            <person name="Bell A.V."/>
            <person name="Beltran B."/>
            <person name="Bickham C."/>
            <person name="Bustamante Y."/>
            <person name="Caleb T."/>
            <person name="Canada A."/>
            <person name="Cardenas V."/>
            <person name="Carter K."/>
            <person name="Chacko J."/>
            <person name="Chandrabose M.N."/>
            <person name="Chavez D."/>
            <person name="Chavez A."/>
            <person name="Chen L."/>
            <person name="Chu H.-S."/>
            <person name="Claassen K.J."/>
            <person name="Cockrell R."/>
            <person name="Collins M."/>
            <person name="Cooper J.A."/>
            <person name="Cree A."/>
            <person name="Curry S.M."/>
            <person name="Da Y."/>
            <person name="Dao M.D."/>
            <person name="Das B."/>
            <person name="Davila M.-L."/>
            <person name="Davy-Carroll L."/>
            <person name="Denson S."/>
            <person name="Dinh H."/>
            <person name="Ebong V.E."/>
            <person name="Edwards J.R."/>
            <person name="Egan A."/>
            <person name="El-Daye J."/>
            <person name="Escobedo L."/>
            <person name="Fernandez S."/>
            <person name="Fernando P.R."/>
            <person name="Flagg N."/>
            <person name="Forbes L.D."/>
            <person name="Fowler R.G."/>
            <person name="Fu Q."/>
            <person name="Gabisi R.A."/>
            <person name="Ganer J."/>
            <person name="Garbino Pronczuk A."/>
            <person name="Garcia R.M."/>
            <person name="Garner T."/>
            <person name="Garrett T.E."/>
            <person name="Gonzalez D.A."/>
            <person name="Hamid H."/>
            <person name="Hawkins E.S."/>
            <person name="Hirani K."/>
            <person name="Hogues M.E."/>
            <person name="Hollins B."/>
            <person name="Hsiao C.-H."/>
            <person name="Jabil R."/>
            <person name="James M.L."/>
            <person name="Jhangiani S.N."/>
            <person name="Johnson B."/>
            <person name="Johnson Q."/>
            <person name="Joshi V."/>
            <person name="Kalu J.B."/>
            <person name="Kam C."/>
            <person name="Kashfia A."/>
            <person name="Keebler J."/>
            <person name="Kisamo H."/>
            <person name="Kovar C.L."/>
            <person name="Lago L.A."/>
            <person name="Lai C.-Y."/>
            <person name="Laidlaw J."/>
            <person name="Lara F."/>
            <person name="Le T.-K."/>
            <person name="Lee S.L."/>
            <person name="Legall F.H."/>
            <person name="Lemon S.J."/>
            <person name="Lewis L.R."/>
            <person name="Li B."/>
            <person name="Liu Y."/>
            <person name="Liu Y.-S."/>
            <person name="Lopez J."/>
            <person name="Lozado R.J."/>
            <person name="Lu J."/>
            <person name="Madu R.C."/>
            <person name="Maheshwari M."/>
            <person name="Maheshwari R."/>
            <person name="Malloy K."/>
            <person name="Martinez E."/>
            <person name="Mathew T."/>
            <person name="Mercado I.C."/>
            <person name="Mercado C."/>
            <person name="Meyer B."/>
            <person name="Montgomery K."/>
            <person name="Morgan M.B."/>
            <person name="Munidasa M."/>
            <person name="Nazareth L.V."/>
            <person name="Nelson J."/>
            <person name="Ng B.M."/>
            <person name="Nguyen N.B."/>
            <person name="Nguyen P.Q."/>
            <person name="Nguyen T."/>
            <person name="Obregon M."/>
            <person name="Okwuonu G.O."/>
            <person name="Onwere C.G."/>
            <person name="Orozco G."/>
            <person name="Parra A."/>
            <person name="Patel S."/>
            <person name="Patil S."/>
            <person name="Perez A."/>
            <person name="Perez Y."/>
            <person name="Pham C."/>
            <person name="Primus E.L."/>
            <person name="Pu L.-L."/>
            <person name="Puazo M."/>
            <person name="Qin X."/>
            <person name="Quiroz J.B."/>
            <person name="Reese J."/>
            <person name="Richards S."/>
            <person name="Rives C.M."/>
            <person name="Robberts R."/>
            <person name="Ruiz S.J."/>
            <person name="Ruiz M.J."/>
            <person name="Santibanez J."/>
            <person name="Schneider B.W."/>
            <person name="Sisson I."/>
            <person name="Smith M."/>
            <person name="Sodergren E."/>
            <person name="Song X.-Z."/>
            <person name="Song B.B."/>
            <person name="Summersgill H."/>
            <person name="Thelus R."/>
            <person name="Thornton R.D."/>
            <person name="Trejos Z.Y."/>
            <person name="Usmani K."/>
            <person name="Vattathil S."/>
            <person name="Villasana D."/>
            <person name="Walker D.L."/>
            <person name="Wang S."/>
            <person name="Wang K."/>
            <person name="White C.S."/>
            <person name="Williams A.C."/>
            <person name="Williamson J."/>
            <person name="Wilson K."/>
            <person name="Woghiren I.O."/>
            <person name="Woodworth J.R."/>
            <person name="Worley K.C."/>
            <person name="Wright R.A."/>
            <person name="Wu W."/>
            <person name="Young L."/>
            <person name="Zhang L."/>
            <person name="Zhang J."/>
            <person name="Zhu Y."/>
            <person name="Muzny D.M."/>
            <person name="Weinstock G."/>
            <person name="Gibbs R.A."/>
        </authorList>
    </citation>
    <scope>NUCLEOTIDE SEQUENCE [LARGE SCALE GENOMIC DNA]</scope>
    <source>
        <strain evidence="2">LSR1</strain>
    </source>
</reference>
<name>A0A8R2JUM6_ACYPI</name>
<dbReference type="OrthoDB" id="10265409at2759"/>
<sequence>MLSDWSQCICVVTFDLEFGPVVELVYPNDIKLSEEELTSVTWRFPTPILDAWESLNSMSSKSVLNLQILINSI</sequence>
<dbReference type="AlphaFoldDB" id="A0A8R2JUM6"/>
<reference evidence="1" key="2">
    <citation type="submission" date="2022-06" db="UniProtKB">
        <authorList>
            <consortium name="EnsemblMetazoa"/>
        </authorList>
    </citation>
    <scope>IDENTIFICATION</scope>
</reference>
<evidence type="ECO:0000313" key="1">
    <source>
        <dbReference type="EnsemblMetazoa" id="XP_029347812.1"/>
    </source>
</evidence>